<comment type="caution">
    <text evidence="4">The sequence shown here is derived from an EMBL/GenBank/DDBJ whole genome shotgun (WGS) entry which is preliminary data.</text>
</comment>
<dbReference type="EMBL" id="WJQT01000001">
    <property type="protein sequence ID" value="MRJ45978.1"/>
    <property type="molecule type" value="Genomic_DNA"/>
</dbReference>
<dbReference type="Proteomes" id="UP000440066">
    <property type="component" value="Unassembled WGS sequence"/>
</dbReference>
<feature type="signal peptide" evidence="2">
    <location>
        <begin position="1"/>
        <end position="26"/>
    </location>
</feature>
<evidence type="ECO:0000313" key="5">
    <source>
        <dbReference type="Proteomes" id="UP000440066"/>
    </source>
</evidence>
<dbReference type="PANTHER" id="PTHR35936:SF19">
    <property type="entry name" value="AMINO-ACID-BINDING PROTEIN YXEM-RELATED"/>
    <property type="match status" value="1"/>
</dbReference>
<dbReference type="PANTHER" id="PTHR35936">
    <property type="entry name" value="MEMBRANE-BOUND LYTIC MUREIN TRANSGLYCOSYLASE F"/>
    <property type="match status" value="1"/>
</dbReference>
<feature type="domain" description="Solute-binding protein family 3/N-terminal" evidence="3">
    <location>
        <begin position="29"/>
        <end position="259"/>
    </location>
</feature>
<evidence type="ECO:0000259" key="3">
    <source>
        <dbReference type="SMART" id="SM00062"/>
    </source>
</evidence>
<evidence type="ECO:0000256" key="2">
    <source>
        <dbReference type="SAM" id="SignalP"/>
    </source>
</evidence>
<dbReference type="Gene3D" id="3.40.190.10">
    <property type="entry name" value="Periplasmic binding protein-like II"/>
    <property type="match status" value="2"/>
</dbReference>
<dbReference type="RefSeq" id="WP_153831097.1">
    <property type="nucleotide sequence ID" value="NZ_WJQT01000001.1"/>
</dbReference>
<organism evidence="4 5">
    <name type="scientific">Fundicoccus ignavus</name>
    <dbReference type="NCBI Taxonomy" id="2664442"/>
    <lineage>
        <taxon>Bacteria</taxon>
        <taxon>Bacillati</taxon>
        <taxon>Bacillota</taxon>
        <taxon>Bacilli</taxon>
        <taxon>Lactobacillales</taxon>
        <taxon>Aerococcaceae</taxon>
        <taxon>Fundicoccus</taxon>
    </lineage>
</organism>
<gene>
    <name evidence="4" type="ORF">GF867_00120</name>
</gene>
<dbReference type="SMART" id="SM00062">
    <property type="entry name" value="PBPb"/>
    <property type="match status" value="1"/>
</dbReference>
<reference evidence="4 5" key="1">
    <citation type="submission" date="2019-11" db="EMBL/GenBank/DDBJ databases">
        <title>Characterisation of Fundicoccus ignavus gen. nov. sp. nov., a novel genus of the family Aerococcaceae from bulk tank milk.</title>
        <authorList>
            <person name="Siebert A."/>
            <person name="Huptas C."/>
            <person name="Wenning M."/>
            <person name="Scherer S."/>
            <person name="Doll E.V."/>
        </authorList>
    </citation>
    <scope>NUCLEOTIDE SEQUENCE [LARGE SCALE GENOMIC DNA]</scope>
    <source>
        <strain evidence="4 5">DSM 109652</strain>
    </source>
</reference>
<evidence type="ECO:0000313" key="4">
    <source>
        <dbReference type="EMBL" id="MRJ45978.1"/>
    </source>
</evidence>
<dbReference type="AlphaFoldDB" id="A0A844BVQ1"/>
<evidence type="ECO:0000256" key="1">
    <source>
        <dbReference type="ARBA" id="ARBA00022729"/>
    </source>
</evidence>
<dbReference type="SUPFAM" id="SSF53850">
    <property type="entry name" value="Periplasmic binding protein-like II"/>
    <property type="match status" value="1"/>
</dbReference>
<accession>A0A844BVQ1</accession>
<dbReference type="Pfam" id="PF00497">
    <property type="entry name" value="SBP_bac_3"/>
    <property type="match status" value="1"/>
</dbReference>
<protein>
    <submittedName>
        <fullName evidence="4">Transporter substrate-binding domain-containing protein</fullName>
    </submittedName>
</protein>
<sequence>MYRKLIRVALTVLVLTATLPLTVASAATVVKVGTEGAYPPYNYINDDGEVDGYDIAVAKAVDELLEDVEFEYVPTAWDGIFVALDAGEFQFIASNLTKNEEREAKYLFADEPYNYEGVQLIFKEGRDDIQSFEDLKGKRVAAGVGNANTTFLEQYNEANGNEIEIVYTDGNINNALLELENDNVDATIGSVITTQLTADELGIKIASIQLVELDLKPVYFLYAQSEENEELKQKIDAALLELQENGVLSELSIEYFGRDQSTAEAAEAN</sequence>
<proteinExistence type="predicted"/>
<name>A0A844BVQ1_9LACT</name>
<feature type="chain" id="PRO_5032873302" evidence="2">
    <location>
        <begin position="27"/>
        <end position="269"/>
    </location>
</feature>
<dbReference type="InterPro" id="IPR001638">
    <property type="entry name" value="Solute-binding_3/MltF_N"/>
</dbReference>
<keyword evidence="1 2" id="KW-0732">Signal</keyword>